<keyword evidence="3" id="KW-1185">Reference proteome</keyword>
<accession>A0AA86W1Q8</accession>
<feature type="compositionally biased region" description="Basic and acidic residues" evidence="1">
    <location>
        <begin position="43"/>
        <end position="63"/>
    </location>
</feature>
<dbReference type="AlphaFoldDB" id="A0AA86W1Q8"/>
<protein>
    <submittedName>
        <fullName evidence="2">Uncharacterized protein</fullName>
    </submittedName>
</protein>
<sequence>MKFFRPSNVSVSPVSSSRTLRPRGCLKIIVKTLTGKTITLEGEDGRTAAEDGRTATEDGRTATEDNIQEESTPHLRLRLRGGMQMILKPLSDIITFEVESLHANVEATKPVKEEGLNRTPSIFLLYFFKLNQLHGAGIIKKFKYES</sequence>
<reference evidence="2" key="1">
    <citation type="submission" date="2023-10" db="EMBL/GenBank/DDBJ databases">
        <authorList>
            <person name="Domelevo Entfellner J.-B."/>
        </authorList>
    </citation>
    <scope>NUCLEOTIDE SEQUENCE</scope>
</reference>
<evidence type="ECO:0000313" key="3">
    <source>
        <dbReference type="Proteomes" id="UP001189624"/>
    </source>
</evidence>
<proteinExistence type="predicted"/>
<name>A0AA86W1Q8_9FABA</name>
<organism evidence="2 3">
    <name type="scientific">Sphenostylis stenocarpa</name>
    <dbReference type="NCBI Taxonomy" id="92480"/>
    <lineage>
        <taxon>Eukaryota</taxon>
        <taxon>Viridiplantae</taxon>
        <taxon>Streptophyta</taxon>
        <taxon>Embryophyta</taxon>
        <taxon>Tracheophyta</taxon>
        <taxon>Spermatophyta</taxon>
        <taxon>Magnoliopsida</taxon>
        <taxon>eudicotyledons</taxon>
        <taxon>Gunneridae</taxon>
        <taxon>Pentapetalae</taxon>
        <taxon>rosids</taxon>
        <taxon>fabids</taxon>
        <taxon>Fabales</taxon>
        <taxon>Fabaceae</taxon>
        <taxon>Papilionoideae</taxon>
        <taxon>50 kb inversion clade</taxon>
        <taxon>NPAAA clade</taxon>
        <taxon>indigoferoid/millettioid clade</taxon>
        <taxon>Phaseoleae</taxon>
        <taxon>Sphenostylis</taxon>
    </lineage>
</organism>
<dbReference type="Proteomes" id="UP001189624">
    <property type="component" value="Chromosome 10"/>
</dbReference>
<dbReference type="EMBL" id="OY731407">
    <property type="protein sequence ID" value="CAJ1976797.1"/>
    <property type="molecule type" value="Genomic_DNA"/>
</dbReference>
<dbReference type="Gramene" id="rna-AYBTSS11_LOCUS28940">
    <property type="protein sequence ID" value="CAJ1976797.1"/>
    <property type="gene ID" value="gene-AYBTSS11_LOCUS28940"/>
</dbReference>
<evidence type="ECO:0000256" key="1">
    <source>
        <dbReference type="SAM" id="MobiDB-lite"/>
    </source>
</evidence>
<evidence type="ECO:0000313" key="2">
    <source>
        <dbReference type="EMBL" id="CAJ1976797.1"/>
    </source>
</evidence>
<feature type="region of interest" description="Disordered" evidence="1">
    <location>
        <begin position="42"/>
        <end position="72"/>
    </location>
</feature>
<gene>
    <name evidence="2" type="ORF">AYBTSS11_LOCUS28940</name>
</gene>